<accession>A0ABW5WDP4</accession>
<reference evidence="2" key="1">
    <citation type="journal article" date="2019" name="Int. J. Syst. Evol. Microbiol.">
        <title>The Global Catalogue of Microorganisms (GCM) 10K type strain sequencing project: providing services to taxonomists for standard genome sequencing and annotation.</title>
        <authorList>
            <consortium name="The Broad Institute Genomics Platform"/>
            <consortium name="The Broad Institute Genome Sequencing Center for Infectious Disease"/>
            <person name="Wu L."/>
            <person name="Ma J."/>
        </authorList>
    </citation>
    <scope>NUCLEOTIDE SEQUENCE [LARGE SCALE GENOMIC DNA]</scope>
    <source>
        <strain evidence="2">IBRC-M 10906</strain>
    </source>
</reference>
<protein>
    <recommendedName>
        <fullName evidence="3">SalK</fullName>
    </recommendedName>
</protein>
<gene>
    <name evidence="1" type="ORF">ACFS2C_19625</name>
</gene>
<dbReference type="EMBL" id="JBHUOF010000034">
    <property type="protein sequence ID" value="MFD2801604.1"/>
    <property type="molecule type" value="Genomic_DNA"/>
</dbReference>
<evidence type="ECO:0000313" key="1">
    <source>
        <dbReference type="EMBL" id="MFD2801604.1"/>
    </source>
</evidence>
<keyword evidence="2" id="KW-1185">Reference proteome</keyword>
<dbReference type="NCBIfam" id="NF047719">
    <property type="entry name" value="SCO6745_fam_HTH"/>
    <property type="match status" value="1"/>
</dbReference>
<dbReference type="Proteomes" id="UP001597478">
    <property type="component" value="Unassembled WGS sequence"/>
</dbReference>
<evidence type="ECO:0008006" key="3">
    <source>
        <dbReference type="Google" id="ProtNLM"/>
    </source>
</evidence>
<sequence length="288" mass="30869">MNRDDAREAARRCHAVLEPLHAMVYFASETQQVYASLGLEPGRMAYFASRGGPLGAVGPGVIAATFYSFNPELVARHIPRAWSHAAPADVVDARFEVADRALRRLLGEERAESEAVAELAGLLRGVADACRPEGRPLYAAHADLEWPKGSLIELWHATTLLREYRGDGHIAALVNHGFAGLPALVTHTVTGKGFTEANAKKLRGWSDEQWASAAEELREQGLLDEHGLTDAGAEARRRIEEDTDAAAAAPYAMAGAETVARIERLGGELSAVVQSAGAFPPGLFADGR</sequence>
<name>A0ABW5WDP4_9PSEU</name>
<evidence type="ECO:0000313" key="2">
    <source>
        <dbReference type="Proteomes" id="UP001597478"/>
    </source>
</evidence>
<dbReference type="RefSeq" id="WP_377393450.1">
    <property type="nucleotide sequence ID" value="NZ_JBHSAN010000035.1"/>
</dbReference>
<proteinExistence type="predicted"/>
<organism evidence="1 2">
    <name type="scientific">Prauserella oleivorans</name>
    <dbReference type="NCBI Taxonomy" id="1478153"/>
    <lineage>
        <taxon>Bacteria</taxon>
        <taxon>Bacillati</taxon>
        <taxon>Actinomycetota</taxon>
        <taxon>Actinomycetes</taxon>
        <taxon>Pseudonocardiales</taxon>
        <taxon>Pseudonocardiaceae</taxon>
        <taxon>Prauserella</taxon>
    </lineage>
</organism>
<dbReference type="Pfam" id="PF21863">
    <property type="entry name" value="HTH_67"/>
    <property type="match status" value="1"/>
</dbReference>
<dbReference type="InterPro" id="IPR054058">
    <property type="entry name" value="HTH_67"/>
</dbReference>
<comment type="caution">
    <text evidence="1">The sequence shown here is derived from an EMBL/GenBank/DDBJ whole genome shotgun (WGS) entry which is preliminary data.</text>
</comment>